<gene>
    <name evidence="1" type="ORF">CLV71_107296</name>
</gene>
<comment type="caution">
    <text evidence="1">The sequence shown here is derived from an EMBL/GenBank/DDBJ whole genome shotgun (WGS) entry which is preliminary data.</text>
</comment>
<reference evidence="1 2" key="1">
    <citation type="submission" date="2019-03" db="EMBL/GenBank/DDBJ databases">
        <title>Genomic Encyclopedia of Archaeal and Bacterial Type Strains, Phase II (KMG-II): from individual species to whole genera.</title>
        <authorList>
            <person name="Goeker M."/>
        </authorList>
    </citation>
    <scope>NUCLEOTIDE SEQUENCE [LARGE SCALE GENOMIC DNA]</scope>
    <source>
        <strain evidence="1 2">DSM 45499</strain>
    </source>
</reference>
<dbReference type="NCBIfam" id="NF038044">
    <property type="entry name" value="act_def_assoc_B"/>
    <property type="match status" value="1"/>
</dbReference>
<dbReference type="AlphaFoldDB" id="A0A4R7VL41"/>
<dbReference type="Proteomes" id="UP000294927">
    <property type="component" value="Unassembled WGS sequence"/>
</dbReference>
<evidence type="ECO:0000313" key="1">
    <source>
        <dbReference type="EMBL" id="TDV49948.1"/>
    </source>
</evidence>
<dbReference type="EMBL" id="SOCP01000007">
    <property type="protein sequence ID" value="TDV49948.1"/>
    <property type="molecule type" value="Genomic_DNA"/>
</dbReference>
<keyword evidence="2" id="KW-1185">Reference proteome</keyword>
<sequence length="74" mass="7889">MRARLNPGFAVHAMPFGGAVLADRERLAVVEVDEDVARVVTGGLVVDVDGLPERLRPRLVAGIAEGWLSVEEPA</sequence>
<dbReference type="RefSeq" id="WP_133904620.1">
    <property type="nucleotide sequence ID" value="NZ_SOCP01000007.1"/>
</dbReference>
<protein>
    <submittedName>
        <fullName evidence="1">Uncharacterized protein</fullName>
    </submittedName>
</protein>
<proteinExistence type="predicted"/>
<accession>A0A4R7VL41</accession>
<evidence type="ECO:0000313" key="2">
    <source>
        <dbReference type="Proteomes" id="UP000294927"/>
    </source>
</evidence>
<organism evidence="1 2">
    <name type="scientific">Actinophytocola oryzae</name>
    <dbReference type="NCBI Taxonomy" id="502181"/>
    <lineage>
        <taxon>Bacteria</taxon>
        <taxon>Bacillati</taxon>
        <taxon>Actinomycetota</taxon>
        <taxon>Actinomycetes</taxon>
        <taxon>Pseudonocardiales</taxon>
        <taxon>Pseudonocardiaceae</taxon>
    </lineage>
</organism>
<name>A0A4R7VL41_9PSEU</name>